<gene>
    <name evidence="2" type="ORF">SAMN02745121_03479</name>
</gene>
<dbReference type="RefSeq" id="WP_143140605.1">
    <property type="nucleotide sequence ID" value="NZ_FOMX01000010.1"/>
</dbReference>
<dbReference type="OrthoDB" id="5508592at2"/>
<keyword evidence="3" id="KW-1185">Reference proteome</keyword>
<dbReference type="AlphaFoldDB" id="A0A1I1YSJ3"/>
<proteinExistence type="predicted"/>
<evidence type="ECO:0000313" key="3">
    <source>
        <dbReference type="Proteomes" id="UP000199400"/>
    </source>
</evidence>
<accession>A0A1I1YSJ3</accession>
<evidence type="ECO:0000256" key="1">
    <source>
        <dbReference type="SAM" id="MobiDB-lite"/>
    </source>
</evidence>
<protein>
    <submittedName>
        <fullName evidence="2">Uncharacterized protein</fullName>
    </submittedName>
</protein>
<name>A0A1I1YSJ3_9BACT</name>
<dbReference type="EMBL" id="FOMX01000010">
    <property type="protein sequence ID" value="SFE21988.1"/>
    <property type="molecule type" value="Genomic_DNA"/>
</dbReference>
<feature type="compositionally biased region" description="Low complexity" evidence="1">
    <location>
        <begin position="32"/>
        <end position="62"/>
    </location>
</feature>
<reference evidence="3" key="1">
    <citation type="submission" date="2016-10" db="EMBL/GenBank/DDBJ databases">
        <authorList>
            <person name="Varghese N."/>
            <person name="Submissions S."/>
        </authorList>
    </citation>
    <scope>NUCLEOTIDE SEQUENCE [LARGE SCALE GENOMIC DNA]</scope>
    <source>
        <strain evidence="3">ATCC 25963</strain>
    </source>
</reference>
<feature type="region of interest" description="Disordered" evidence="1">
    <location>
        <begin position="31"/>
        <end position="62"/>
    </location>
</feature>
<organism evidence="2 3">
    <name type="scientific">Nannocystis exedens</name>
    <dbReference type="NCBI Taxonomy" id="54"/>
    <lineage>
        <taxon>Bacteria</taxon>
        <taxon>Pseudomonadati</taxon>
        <taxon>Myxococcota</taxon>
        <taxon>Polyangia</taxon>
        <taxon>Nannocystales</taxon>
        <taxon>Nannocystaceae</taxon>
        <taxon>Nannocystis</taxon>
    </lineage>
</organism>
<sequence>MSRIITRSLLLPVALVVPGCPLTPEIIGETVTTSGASGGSASATTDDDPGASTTTVPTGTTTSLPSGAYGSACALAGFPPIINHSAITPQPACDGGICLLVIDAKYQCESDLDCETNVGEGVACEEGYCDVSPAVILEEGSRCTQTCETVADCPEIPGCMSGAICSSFMVSGELCCQKVCGCIDSLYVSGVMSLQMLCDEMPDFTCPGS</sequence>
<dbReference type="Proteomes" id="UP000199400">
    <property type="component" value="Unassembled WGS sequence"/>
</dbReference>
<evidence type="ECO:0000313" key="2">
    <source>
        <dbReference type="EMBL" id="SFE21988.1"/>
    </source>
</evidence>